<sequence length="227" mass="25793">MEYLTLPSKPTYSSSSSSEKQGIIYNAKRMRRGSNQNSKSLNVAVLGKDGVGKSAFIVRALTRRFIGEYDSKFECTYKHNIDVDGHSMSIEVLDTVGNNTLARLDNTTSHIELFFVLYSATDRSSFTEASRLIKYLSETRNIDPACVTIVATKKDLKHMKEIEEYEGRFLAQDIGCSFYQISISEGYSETLKTVQEAIRKCMSYQNMKKKGGFFDTMLRRRSWSGQL</sequence>
<keyword evidence="5" id="KW-1185">Reference proteome</keyword>
<comment type="similarity">
    <text evidence="1">Belongs to the small GTPase superfamily. Ras family.</text>
</comment>
<dbReference type="GeneID" id="116304559"/>
<dbReference type="GO" id="GO:0003925">
    <property type="term" value="F:G protein activity"/>
    <property type="evidence" value="ECO:0007669"/>
    <property type="project" value="UniProtKB-EC"/>
</dbReference>
<dbReference type="SMART" id="SM00175">
    <property type="entry name" value="RAB"/>
    <property type="match status" value="1"/>
</dbReference>
<dbReference type="InterPro" id="IPR027417">
    <property type="entry name" value="P-loop_NTPase"/>
</dbReference>
<evidence type="ECO:0000256" key="4">
    <source>
        <dbReference type="ARBA" id="ARBA00048098"/>
    </source>
</evidence>
<evidence type="ECO:0000256" key="1">
    <source>
        <dbReference type="ARBA" id="ARBA00008344"/>
    </source>
</evidence>
<dbReference type="PRINTS" id="PR00449">
    <property type="entry name" value="RASTRNSFRMNG"/>
</dbReference>
<name>A0A6P8ISK8_ACTTE</name>
<organism evidence="5 6">
    <name type="scientific">Actinia tenebrosa</name>
    <name type="common">Australian red waratah sea anemone</name>
    <dbReference type="NCBI Taxonomy" id="6105"/>
    <lineage>
        <taxon>Eukaryota</taxon>
        <taxon>Metazoa</taxon>
        <taxon>Cnidaria</taxon>
        <taxon>Anthozoa</taxon>
        <taxon>Hexacorallia</taxon>
        <taxon>Actiniaria</taxon>
        <taxon>Actiniidae</taxon>
        <taxon>Actinia</taxon>
    </lineage>
</organism>
<dbReference type="Gene3D" id="3.40.50.300">
    <property type="entry name" value="P-loop containing nucleotide triphosphate hydrolases"/>
    <property type="match status" value="1"/>
</dbReference>
<gene>
    <name evidence="6" type="primary">LOC116304559</name>
</gene>
<dbReference type="KEGG" id="aten:116304559"/>
<dbReference type="InterPro" id="IPR001806">
    <property type="entry name" value="Small_GTPase"/>
</dbReference>
<dbReference type="PROSITE" id="PS51419">
    <property type="entry name" value="RAB"/>
    <property type="match status" value="1"/>
</dbReference>
<evidence type="ECO:0000313" key="5">
    <source>
        <dbReference type="Proteomes" id="UP000515163"/>
    </source>
</evidence>
<dbReference type="OrthoDB" id="18798at2759"/>
<dbReference type="RefSeq" id="XP_031570176.1">
    <property type="nucleotide sequence ID" value="XM_031714316.1"/>
</dbReference>
<dbReference type="PROSITE" id="PS51421">
    <property type="entry name" value="RAS"/>
    <property type="match status" value="1"/>
</dbReference>
<dbReference type="InterPro" id="IPR051065">
    <property type="entry name" value="Ras-related_GTPase"/>
</dbReference>
<dbReference type="Proteomes" id="UP000515163">
    <property type="component" value="Unplaced"/>
</dbReference>
<dbReference type="Pfam" id="PF00071">
    <property type="entry name" value="Ras"/>
    <property type="match status" value="1"/>
</dbReference>
<dbReference type="SUPFAM" id="SSF52540">
    <property type="entry name" value="P-loop containing nucleoside triphosphate hydrolases"/>
    <property type="match status" value="1"/>
</dbReference>
<dbReference type="AlphaFoldDB" id="A0A6P8ISK8"/>
<keyword evidence="3" id="KW-0378">Hydrolase</keyword>
<dbReference type="InParanoid" id="A0A6P8ISK8"/>
<dbReference type="SMART" id="SM00173">
    <property type="entry name" value="RAS"/>
    <property type="match status" value="1"/>
</dbReference>
<proteinExistence type="inferred from homology"/>
<accession>A0A6P8ISK8</accession>
<evidence type="ECO:0000256" key="2">
    <source>
        <dbReference type="ARBA" id="ARBA00011984"/>
    </source>
</evidence>
<comment type="catalytic activity">
    <reaction evidence="4">
        <text>GTP + H2O = GDP + phosphate + H(+)</text>
        <dbReference type="Rhea" id="RHEA:19669"/>
        <dbReference type="ChEBI" id="CHEBI:15377"/>
        <dbReference type="ChEBI" id="CHEBI:15378"/>
        <dbReference type="ChEBI" id="CHEBI:37565"/>
        <dbReference type="ChEBI" id="CHEBI:43474"/>
        <dbReference type="ChEBI" id="CHEBI:58189"/>
        <dbReference type="EC" id="3.6.5.2"/>
    </reaction>
</comment>
<reference evidence="6" key="1">
    <citation type="submission" date="2025-08" db="UniProtKB">
        <authorList>
            <consortium name="RefSeq"/>
        </authorList>
    </citation>
    <scope>IDENTIFICATION</scope>
    <source>
        <tissue evidence="6">Tentacle</tissue>
    </source>
</reference>
<protein>
    <recommendedName>
        <fullName evidence="2">small monomeric GTPase</fullName>
        <ecNumber evidence="2">3.6.5.2</ecNumber>
    </recommendedName>
</protein>
<dbReference type="PANTHER" id="PTHR45704">
    <property type="entry name" value="RAS-LIKE FAMILY MEMBER 11"/>
    <property type="match status" value="1"/>
</dbReference>
<dbReference type="EC" id="3.6.5.2" evidence="2"/>
<evidence type="ECO:0000313" key="6">
    <source>
        <dbReference type="RefSeq" id="XP_031570176.1"/>
    </source>
</evidence>
<evidence type="ECO:0000256" key="3">
    <source>
        <dbReference type="ARBA" id="ARBA00022801"/>
    </source>
</evidence>
<dbReference type="GO" id="GO:0005525">
    <property type="term" value="F:GTP binding"/>
    <property type="evidence" value="ECO:0007669"/>
    <property type="project" value="InterPro"/>
</dbReference>